<evidence type="ECO:0000256" key="4">
    <source>
        <dbReference type="SAM" id="MobiDB-lite"/>
    </source>
</evidence>
<dbReference type="InterPro" id="IPR044817">
    <property type="entry name" value="SBP-like"/>
</dbReference>
<name>A0AAD5DH17_9CHLO</name>
<keyword evidence="1" id="KW-0479">Metal-binding</keyword>
<dbReference type="AlphaFoldDB" id="A0AAD5DH17"/>
<feature type="region of interest" description="Disordered" evidence="4">
    <location>
        <begin position="173"/>
        <end position="208"/>
    </location>
</feature>
<sequence length="394" mass="39488">MGNMGQAAAAIHMLGANGSAHGGSSGRRSGAYSGKASKGGPLVCQVEGCGAALDNLREYHQRYKVCEEHLKMPFIIKDGQQVRFCQQCGRFQPLGEFDGEKRSCRVRLQRHNARRRKRPRDGEGGGSGDQAPFDAAAASAAAAAMEMAKLAMQDALQFASATLMYEGQPAAKAGAAEGGSEGGEAAQGSGEAAQGGGEGGGEGDLGTGSLAPNSMPFVPTVDVMMLLLKGYAAMFHYVLEGATIRPLAPPSELPDQQPLAAAGLGGMDPLQMTQLMQAQGFLPAAMPFSLPGSEVAAALLGAGAQDAEGAAGAEAAADAEQQQQEQQDAAGEEAAGQQAGQSSAAATGAANSLTPEQVAAAASHAALAAALAQEQGAHASGAHSGDGAAEDAGE</sequence>
<reference evidence="6" key="1">
    <citation type="submission" date="2020-11" db="EMBL/GenBank/DDBJ databases">
        <title>Chlorella ohadii genome sequencing and assembly.</title>
        <authorList>
            <person name="Murik O."/>
            <person name="Treves H."/>
            <person name="Kedem I."/>
            <person name="Shotland Y."/>
            <person name="Kaplan A."/>
        </authorList>
    </citation>
    <scope>NUCLEOTIDE SEQUENCE</scope>
    <source>
        <strain evidence="6">1</strain>
    </source>
</reference>
<evidence type="ECO:0000256" key="2">
    <source>
        <dbReference type="ARBA" id="ARBA00022771"/>
    </source>
</evidence>
<dbReference type="EMBL" id="JADXDR010000201">
    <property type="protein sequence ID" value="KAI7836173.1"/>
    <property type="molecule type" value="Genomic_DNA"/>
</dbReference>
<dbReference type="Pfam" id="PF03110">
    <property type="entry name" value="SBP"/>
    <property type="match status" value="1"/>
</dbReference>
<dbReference type="PANTHER" id="PTHR31251:SF169">
    <property type="entry name" value="SQUAMOSA PROMOTER-BINDING-LIKE PROTEIN 8"/>
    <property type="match status" value="1"/>
</dbReference>
<feature type="compositionally biased region" description="Low complexity" evidence="4">
    <location>
        <begin position="183"/>
        <end position="192"/>
    </location>
</feature>
<dbReference type="PANTHER" id="PTHR31251">
    <property type="entry name" value="SQUAMOSA PROMOTER-BINDING-LIKE PROTEIN 4"/>
    <property type="match status" value="1"/>
</dbReference>
<feature type="domain" description="SBP-type" evidence="5">
    <location>
        <begin position="41"/>
        <end position="118"/>
    </location>
</feature>
<feature type="compositionally biased region" description="Low complexity" evidence="4">
    <location>
        <begin position="359"/>
        <end position="387"/>
    </location>
</feature>
<keyword evidence="3" id="KW-0862">Zinc</keyword>
<feature type="compositionally biased region" description="Basic residues" evidence="4">
    <location>
        <begin position="108"/>
        <end position="119"/>
    </location>
</feature>
<feature type="region of interest" description="Disordered" evidence="4">
    <location>
        <begin position="19"/>
        <end position="38"/>
    </location>
</feature>
<gene>
    <name evidence="6" type="ORF">COHA_009940</name>
</gene>
<evidence type="ECO:0000259" key="5">
    <source>
        <dbReference type="PROSITE" id="PS51141"/>
    </source>
</evidence>
<dbReference type="Gene3D" id="4.10.1100.10">
    <property type="entry name" value="Transcription factor, SBP-box domain"/>
    <property type="match status" value="1"/>
</dbReference>
<protein>
    <recommendedName>
        <fullName evidence="5">SBP-type domain-containing protein</fullName>
    </recommendedName>
</protein>
<dbReference type="InterPro" id="IPR004333">
    <property type="entry name" value="SBP_dom"/>
</dbReference>
<accession>A0AAD5DH17</accession>
<evidence type="ECO:0000313" key="7">
    <source>
        <dbReference type="Proteomes" id="UP001205105"/>
    </source>
</evidence>
<keyword evidence="2" id="KW-0863">Zinc-finger</keyword>
<dbReference type="InterPro" id="IPR036893">
    <property type="entry name" value="SBP_sf"/>
</dbReference>
<evidence type="ECO:0000256" key="3">
    <source>
        <dbReference type="ARBA" id="ARBA00022833"/>
    </source>
</evidence>
<evidence type="ECO:0000313" key="6">
    <source>
        <dbReference type="EMBL" id="KAI7836173.1"/>
    </source>
</evidence>
<dbReference type="GO" id="GO:0005634">
    <property type="term" value="C:nucleus"/>
    <property type="evidence" value="ECO:0007669"/>
    <property type="project" value="InterPro"/>
</dbReference>
<feature type="region of interest" description="Disordered" evidence="4">
    <location>
        <begin position="310"/>
        <end position="394"/>
    </location>
</feature>
<dbReference type="GO" id="GO:0008270">
    <property type="term" value="F:zinc ion binding"/>
    <property type="evidence" value="ECO:0007669"/>
    <property type="project" value="UniProtKB-KW"/>
</dbReference>
<feature type="compositionally biased region" description="Gly residues" evidence="4">
    <location>
        <begin position="193"/>
        <end position="206"/>
    </location>
</feature>
<dbReference type="PROSITE" id="PS51141">
    <property type="entry name" value="ZF_SBP"/>
    <property type="match status" value="1"/>
</dbReference>
<feature type="compositionally biased region" description="Low complexity" evidence="4">
    <location>
        <begin position="310"/>
        <end position="350"/>
    </location>
</feature>
<feature type="compositionally biased region" description="Low complexity" evidence="4">
    <location>
        <begin position="26"/>
        <end position="38"/>
    </location>
</feature>
<comment type="caution">
    <text evidence="6">The sequence shown here is derived from an EMBL/GenBank/DDBJ whole genome shotgun (WGS) entry which is preliminary data.</text>
</comment>
<dbReference type="SUPFAM" id="SSF103612">
    <property type="entry name" value="SBT domain"/>
    <property type="match status" value="1"/>
</dbReference>
<dbReference type="GO" id="GO:0003677">
    <property type="term" value="F:DNA binding"/>
    <property type="evidence" value="ECO:0007669"/>
    <property type="project" value="InterPro"/>
</dbReference>
<feature type="region of interest" description="Disordered" evidence="4">
    <location>
        <begin position="108"/>
        <end position="132"/>
    </location>
</feature>
<proteinExistence type="predicted"/>
<dbReference type="Proteomes" id="UP001205105">
    <property type="component" value="Unassembled WGS sequence"/>
</dbReference>
<evidence type="ECO:0000256" key="1">
    <source>
        <dbReference type="ARBA" id="ARBA00022723"/>
    </source>
</evidence>
<organism evidence="6 7">
    <name type="scientific">Chlorella ohadii</name>
    <dbReference type="NCBI Taxonomy" id="2649997"/>
    <lineage>
        <taxon>Eukaryota</taxon>
        <taxon>Viridiplantae</taxon>
        <taxon>Chlorophyta</taxon>
        <taxon>core chlorophytes</taxon>
        <taxon>Trebouxiophyceae</taxon>
        <taxon>Chlorellales</taxon>
        <taxon>Chlorellaceae</taxon>
        <taxon>Chlorella clade</taxon>
        <taxon>Chlorella</taxon>
    </lineage>
</organism>
<keyword evidence="7" id="KW-1185">Reference proteome</keyword>